<geneLocation type="plasmid" evidence="2">
    <name>SCP1</name>
</geneLocation>
<evidence type="ECO:0000313" key="1">
    <source>
        <dbReference type="EMBL" id="CAC36607.1"/>
    </source>
</evidence>
<proteinExistence type="predicted"/>
<evidence type="ECO:0000313" key="2">
    <source>
        <dbReference type="Proteomes" id="UP000001973"/>
    </source>
</evidence>
<gene>
    <name evidence="1" type="ordered locus">SCP1.86</name>
</gene>
<accession>Q9AD64</accession>
<reference evidence="1 2" key="1">
    <citation type="journal article" date="1998" name="J. Bacteriol.">
        <title>Cloning and physical mapping of the EcoRI fragments of the giant linear plasmid SCP1.</title>
        <authorList>
            <person name="Redenbach M."/>
            <person name="Ikeda K."/>
            <person name="Yamasaki M."/>
            <person name="Kinashi H."/>
        </authorList>
    </citation>
    <scope>NUCLEOTIDE SEQUENCE [LARGE SCALE GENOMIC DNA]</scope>
    <source>
        <strain evidence="2">ATCC BAA-471 / A3(2) / M145</strain>
    </source>
</reference>
<dbReference type="KEGG" id="sco:SCP1.86"/>
<reference evidence="1 2" key="3">
    <citation type="journal article" date="2008" name="Proc. Natl. Acad. Sci. U.S.A.">
        <title>2-Alkyl-4-hydroxymethylfuran-3-carboxylic acids, antibiotic production inducers discovered by Streptomyces coelicolor genome mining.</title>
        <authorList>
            <person name="Corre C."/>
            <person name="Song L."/>
            <person name="O'Rourke S."/>
            <person name="Chater K.F."/>
            <person name="Challis G.L."/>
        </authorList>
    </citation>
    <scope>NUCLEOTIDE SEQUENCE [LARGE SCALE GENOMIC DNA]</scope>
    <source>
        <strain evidence="2">ATCC BAA-471 / A3(2) / M145</strain>
    </source>
</reference>
<sequence>MLGDGYGYPDHVGTFLQAKRVLGRLSDPSYKVRRPRGPSRLAKAGRRGHFFLINVRGHPTFTAMFRGLLGATCRHPNNADRDLRPRERRKS</sequence>
<reference evidence="2" key="2">
    <citation type="journal article" date="2002" name="Nature">
        <title>Complete genome sequence of the model actinomycete Streptomyces coelicolor A3(2).</title>
        <authorList>
            <person name="Bentley S.D."/>
            <person name="Chater K.F."/>
            <person name="Cerdeno-Tarraga A.M."/>
            <person name="Challis G.L."/>
            <person name="Thomson N.R."/>
            <person name="James K.D."/>
            <person name="Harris D.E."/>
            <person name="Quail M.A."/>
            <person name="Kieser H."/>
            <person name="Harper D."/>
            <person name="Bateman A."/>
            <person name="Brown S."/>
            <person name="Chandra G."/>
            <person name="Chen C.W."/>
            <person name="Collins M."/>
            <person name="Cronin A."/>
            <person name="Fraser A."/>
            <person name="Goble A."/>
            <person name="Hidalgo J."/>
            <person name="Hornsby T."/>
            <person name="Howarth S."/>
            <person name="Huang C.H."/>
            <person name="Kieser T."/>
            <person name="Larke L."/>
            <person name="Murphy L."/>
            <person name="Oliver K."/>
            <person name="O'Neil S."/>
            <person name="Rabbinowitsch E."/>
            <person name="Rajandream M.A."/>
            <person name="Rutherford K."/>
            <person name="Rutter S."/>
            <person name="Seeger K."/>
            <person name="Saunders D."/>
            <person name="Sharp S."/>
            <person name="Squares R."/>
            <person name="Squares S."/>
            <person name="Taylor K."/>
            <person name="Warren T."/>
            <person name="Wietzorrek A."/>
            <person name="Woodward J."/>
            <person name="Barrell B.G."/>
            <person name="Parkhill J."/>
            <person name="Hopwood D.A."/>
        </authorList>
    </citation>
    <scope>NUCLEOTIDE SEQUENCE [LARGE SCALE GENOMIC DNA]</scope>
    <source>
        <strain evidence="2">ATCC BAA-471 / A3(2) / M145</strain>
    </source>
</reference>
<dbReference type="Proteomes" id="UP000001973">
    <property type="component" value="Plasmid SCP1"/>
</dbReference>
<keyword evidence="2" id="KW-1185">Reference proteome</keyword>
<protein>
    <submittedName>
        <fullName evidence="1">Uncharacterized protein</fullName>
    </submittedName>
</protein>
<dbReference type="HOGENOM" id="CLU_2439392_0_0_11"/>
<name>Q9AD64_STRCO</name>
<dbReference type="InParanoid" id="Q9AD64"/>
<dbReference type="EMBL" id="AL589148">
    <property type="protein sequence ID" value="CAC36607.1"/>
    <property type="molecule type" value="Genomic_DNA"/>
</dbReference>
<organism evidence="1 2">
    <name type="scientific">Streptomyces coelicolor (strain ATCC BAA-471 / A3(2) / M145)</name>
    <dbReference type="NCBI Taxonomy" id="100226"/>
    <lineage>
        <taxon>Bacteria</taxon>
        <taxon>Bacillati</taxon>
        <taxon>Actinomycetota</taxon>
        <taxon>Actinomycetes</taxon>
        <taxon>Kitasatosporales</taxon>
        <taxon>Streptomycetaceae</taxon>
        <taxon>Streptomyces</taxon>
        <taxon>Streptomyces albidoflavus group</taxon>
    </lineage>
</organism>
<dbReference type="AlphaFoldDB" id="Q9AD64"/>
<reference evidence="1 2" key="4">
    <citation type="journal article" date="2009" name="Mol. Microbiol.">
        <title>Extracellular signalling, translational control, two repressors and an activator all contribute to the regulation of methylenomycin production in Streptomyces coelicolor.</title>
        <authorList>
            <person name="O'Rourke S."/>
            <person name="Wietzorrek A."/>
            <person name="Fowler K."/>
            <person name="Corre C."/>
            <person name="Challis G.L."/>
            <person name="Chater K.F."/>
        </authorList>
    </citation>
    <scope>NUCLEOTIDE SEQUENCE [LARGE SCALE GENOMIC DNA]</scope>
    <source>
        <strain evidence="2">ATCC BAA-471 / A3(2) / M145</strain>
    </source>
</reference>
<dbReference type="OrthoDB" id="4240746at2"/>